<sequence>MMFNESLEQGGSYGLLLQHAIGTMKVLLAPARVSRRSTGWQVLEMNISETSGRSLDDFAVSFAYVSVRMWSDTCRSRPLLSVASVCLLPWFTLPKPKSRLVSLVLQLARGARGLVQRLVMQTVFVVLELQGRSALLPDAVISAILG</sequence>
<evidence type="ECO:0000313" key="1">
    <source>
        <dbReference type="EMBL" id="KAJ1369239.1"/>
    </source>
</evidence>
<dbReference type="EMBL" id="JAHQIW010006466">
    <property type="protein sequence ID" value="KAJ1369239.1"/>
    <property type="molecule type" value="Genomic_DNA"/>
</dbReference>
<gene>
    <name evidence="1" type="ORF">KIN20_030652</name>
</gene>
<organism evidence="1 2">
    <name type="scientific">Parelaphostrongylus tenuis</name>
    <name type="common">Meningeal worm</name>
    <dbReference type="NCBI Taxonomy" id="148309"/>
    <lineage>
        <taxon>Eukaryota</taxon>
        <taxon>Metazoa</taxon>
        <taxon>Ecdysozoa</taxon>
        <taxon>Nematoda</taxon>
        <taxon>Chromadorea</taxon>
        <taxon>Rhabditida</taxon>
        <taxon>Rhabditina</taxon>
        <taxon>Rhabditomorpha</taxon>
        <taxon>Strongyloidea</taxon>
        <taxon>Metastrongylidae</taxon>
        <taxon>Parelaphostrongylus</taxon>
    </lineage>
</organism>
<proteinExistence type="predicted"/>
<evidence type="ECO:0000313" key="2">
    <source>
        <dbReference type="Proteomes" id="UP001196413"/>
    </source>
</evidence>
<name>A0AAD5R5C3_PARTN</name>
<accession>A0AAD5R5C3</accession>
<protein>
    <submittedName>
        <fullName evidence="1">Uncharacterized protein</fullName>
    </submittedName>
</protein>
<dbReference type="Proteomes" id="UP001196413">
    <property type="component" value="Unassembled WGS sequence"/>
</dbReference>
<comment type="caution">
    <text evidence="1">The sequence shown here is derived from an EMBL/GenBank/DDBJ whole genome shotgun (WGS) entry which is preliminary data.</text>
</comment>
<dbReference type="AlphaFoldDB" id="A0AAD5R5C3"/>
<keyword evidence="2" id="KW-1185">Reference proteome</keyword>
<reference evidence="1" key="1">
    <citation type="submission" date="2021-06" db="EMBL/GenBank/DDBJ databases">
        <title>Parelaphostrongylus tenuis whole genome reference sequence.</title>
        <authorList>
            <person name="Garwood T.J."/>
            <person name="Larsen P.A."/>
            <person name="Fountain-Jones N.M."/>
            <person name="Garbe J.R."/>
            <person name="Macchietto M.G."/>
            <person name="Kania S.A."/>
            <person name="Gerhold R.W."/>
            <person name="Richards J.E."/>
            <person name="Wolf T.M."/>
        </authorList>
    </citation>
    <scope>NUCLEOTIDE SEQUENCE</scope>
    <source>
        <strain evidence="1">MNPRO001-30</strain>
        <tissue evidence="1">Meninges</tissue>
    </source>
</reference>